<evidence type="ECO:0000256" key="1">
    <source>
        <dbReference type="SAM" id="MobiDB-lite"/>
    </source>
</evidence>
<organism evidence="2 3">
    <name type="scientific">Pseudolycoriella hygida</name>
    <dbReference type="NCBI Taxonomy" id="35572"/>
    <lineage>
        <taxon>Eukaryota</taxon>
        <taxon>Metazoa</taxon>
        <taxon>Ecdysozoa</taxon>
        <taxon>Arthropoda</taxon>
        <taxon>Hexapoda</taxon>
        <taxon>Insecta</taxon>
        <taxon>Pterygota</taxon>
        <taxon>Neoptera</taxon>
        <taxon>Endopterygota</taxon>
        <taxon>Diptera</taxon>
        <taxon>Nematocera</taxon>
        <taxon>Sciaroidea</taxon>
        <taxon>Sciaridae</taxon>
        <taxon>Pseudolycoriella</taxon>
    </lineage>
</organism>
<sequence length="246" mass="28410">MRAYDTLITRGHQTFDKYYITTYTKQVADCLTRYTSTKRESNDCKIQLTISSKESGKERPKNPDAPHADHDDRCSVETIDSNQRSNSSNRVATIFPIYKNSLKSSCIPIIRLFFVDFVSSGGSLQVVSNGKWKAYVPLKLFEVSGRADMKNRNSIRTVNHIIIMISINSSLLRISWQIIAVSITCEKKQQFAFHNLLKSNKTELIKCDQQLRRFVLEENNAKALQREYFEKDKFTKLLCVEPFTRC</sequence>
<feature type="region of interest" description="Disordered" evidence="1">
    <location>
        <begin position="49"/>
        <end position="83"/>
    </location>
</feature>
<feature type="compositionally biased region" description="Basic and acidic residues" evidence="1">
    <location>
        <begin position="54"/>
        <end position="75"/>
    </location>
</feature>
<keyword evidence="3" id="KW-1185">Reference proteome</keyword>
<reference evidence="2" key="1">
    <citation type="submission" date="2022-07" db="EMBL/GenBank/DDBJ databases">
        <authorList>
            <person name="Trinca V."/>
            <person name="Uliana J.V.C."/>
            <person name="Torres T.T."/>
            <person name="Ward R.J."/>
            <person name="Monesi N."/>
        </authorList>
    </citation>
    <scope>NUCLEOTIDE SEQUENCE</scope>
    <source>
        <strain evidence="2">HSMRA1968</strain>
        <tissue evidence="2">Whole embryos</tissue>
    </source>
</reference>
<evidence type="ECO:0000313" key="2">
    <source>
        <dbReference type="EMBL" id="KAJ6640189.1"/>
    </source>
</evidence>
<name>A0A9Q0MZC7_9DIPT</name>
<gene>
    <name evidence="2" type="ORF">Bhyg_12938</name>
</gene>
<dbReference type="EMBL" id="WJQU01000003">
    <property type="protein sequence ID" value="KAJ6640189.1"/>
    <property type="molecule type" value="Genomic_DNA"/>
</dbReference>
<dbReference type="AlphaFoldDB" id="A0A9Q0MZC7"/>
<dbReference type="Proteomes" id="UP001151699">
    <property type="component" value="Chromosome X"/>
</dbReference>
<comment type="caution">
    <text evidence="2">The sequence shown here is derived from an EMBL/GenBank/DDBJ whole genome shotgun (WGS) entry which is preliminary data.</text>
</comment>
<protein>
    <submittedName>
        <fullName evidence="2">Uncharacterized protein</fullName>
    </submittedName>
</protein>
<evidence type="ECO:0000313" key="3">
    <source>
        <dbReference type="Proteomes" id="UP001151699"/>
    </source>
</evidence>
<proteinExistence type="predicted"/>
<accession>A0A9Q0MZC7</accession>